<accession>A0A9X2PEA6</accession>
<name>A0A9X2PEA6_9HYPH</name>
<dbReference type="PANTHER" id="PTHR13847">
    <property type="entry name" value="SARCOSINE DEHYDROGENASE-RELATED"/>
    <property type="match status" value="1"/>
</dbReference>
<dbReference type="GO" id="GO:0055130">
    <property type="term" value="P:D-alanine catabolic process"/>
    <property type="evidence" value="ECO:0007669"/>
    <property type="project" value="TreeGrafter"/>
</dbReference>
<evidence type="ECO:0000256" key="1">
    <source>
        <dbReference type="ARBA" id="ARBA00009410"/>
    </source>
</evidence>
<gene>
    <name evidence="4" type="ORF">NVS89_05620</name>
</gene>
<reference evidence="4" key="1">
    <citation type="submission" date="2022-08" db="EMBL/GenBank/DDBJ databases">
        <authorList>
            <person name="Li F."/>
        </authorList>
    </citation>
    <scope>NUCLEOTIDE SEQUENCE</scope>
    <source>
        <strain evidence="4">MQZ15Z-1</strain>
    </source>
</reference>
<dbReference type="GO" id="GO:0005737">
    <property type="term" value="C:cytoplasm"/>
    <property type="evidence" value="ECO:0007669"/>
    <property type="project" value="TreeGrafter"/>
</dbReference>
<evidence type="ECO:0000313" key="4">
    <source>
        <dbReference type="EMBL" id="MCS0494568.1"/>
    </source>
</evidence>
<dbReference type="Pfam" id="PF01266">
    <property type="entry name" value="DAO"/>
    <property type="match status" value="1"/>
</dbReference>
<organism evidence="4 5">
    <name type="scientific">Ancylobacter mangrovi</name>
    <dbReference type="NCBI Taxonomy" id="2972472"/>
    <lineage>
        <taxon>Bacteria</taxon>
        <taxon>Pseudomonadati</taxon>
        <taxon>Pseudomonadota</taxon>
        <taxon>Alphaproteobacteria</taxon>
        <taxon>Hyphomicrobiales</taxon>
        <taxon>Xanthobacteraceae</taxon>
        <taxon>Ancylobacter</taxon>
    </lineage>
</organism>
<dbReference type="InterPro" id="IPR036188">
    <property type="entry name" value="FAD/NAD-bd_sf"/>
</dbReference>
<dbReference type="PANTHER" id="PTHR13847:SF280">
    <property type="entry name" value="D-AMINO ACID DEHYDROGENASE"/>
    <property type="match status" value="1"/>
</dbReference>
<proteinExistence type="inferred from homology"/>
<dbReference type="GO" id="GO:0005886">
    <property type="term" value="C:plasma membrane"/>
    <property type="evidence" value="ECO:0007669"/>
    <property type="project" value="TreeGrafter"/>
</dbReference>
<keyword evidence="2" id="KW-0560">Oxidoreductase</keyword>
<dbReference type="Gene3D" id="3.50.50.60">
    <property type="entry name" value="FAD/NAD(P)-binding domain"/>
    <property type="match status" value="2"/>
</dbReference>
<keyword evidence="5" id="KW-1185">Reference proteome</keyword>
<dbReference type="RefSeq" id="WP_258731587.1">
    <property type="nucleotide sequence ID" value="NZ_JANTHZ010000002.1"/>
</dbReference>
<dbReference type="AlphaFoldDB" id="A0A9X2PEA6"/>
<sequence>MSPPVDSVPSDERLPERADVVIVGGGIIGVSAAYYLARKGHSVVVVEKGRIAGEQSSRNWGWVRQQGRALPEMPLAMASTDLWGKLDGELGEETGFRRTGMLVVTRDPAEVANWEDMLEQKRAFQTQGRILNAAELRTMLPGTTDQWVAGLYSPIDGVAEPSKAAPAIARGARRLGAVIVQNCAVRGWETSAGAVSAVVTERGTIRTDAVLCAGGAWTSMLLRHQGISLPQAGVFASVLRTQAAPQVSEGTGGVGSPGFSFRRRLDGGYSVAMRGTGRVDITPQGIRYAADFLPLLIKRGRGLSIRLGRSFFEGPESLSKWRTDGISPFEVTRVLDPVPDRKLIAKTMGQFQAAFPAMKGVGIAETWGGLIDSMPDAVPVISAIDKAPGCYVATGFSGHGFGLGPAGGRLAADLVTGDVPIVDPTPFRHGRFFDGTRHPATVWV</sequence>
<dbReference type="SUPFAM" id="SSF51905">
    <property type="entry name" value="FAD/NAD(P)-binding domain"/>
    <property type="match status" value="1"/>
</dbReference>
<evidence type="ECO:0000259" key="3">
    <source>
        <dbReference type="Pfam" id="PF01266"/>
    </source>
</evidence>
<protein>
    <submittedName>
        <fullName evidence="4">FAD-binding oxidoreductase</fullName>
    </submittedName>
</protein>
<dbReference type="InterPro" id="IPR006076">
    <property type="entry name" value="FAD-dep_OxRdtase"/>
</dbReference>
<dbReference type="GO" id="GO:0008718">
    <property type="term" value="F:D-amino-acid dehydrogenase activity"/>
    <property type="evidence" value="ECO:0007669"/>
    <property type="project" value="TreeGrafter"/>
</dbReference>
<feature type="domain" description="FAD dependent oxidoreductase" evidence="3">
    <location>
        <begin position="19"/>
        <end position="414"/>
    </location>
</feature>
<dbReference type="EMBL" id="JANTHZ010000002">
    <property type="protein sequence ID" value="MCS0494568.1"/>
    <property type="molecule type" value="Genomic_DNA"/>
</dbReference>
<evidence type="ECO:0000256" key="2">
    <source>
        <dbReference type="ARBA" id="ARBA00023002"/>
    </source>
</evidence>
<dbReference type="Proteomes" id="UP001151088">
    <property type="component" value="Unassembled WGS sequence"/>
</dbReference>
<dbReference type="Gene3D" id="3.30.9.10">
    <property type="entry name" value="D-Amino Acid Oxidase, subunit A, domain 2"/>
    <property type="match status" value="2"/>
</dbReference>
<comment type="similarity">
    <text evidence="1">Belongs to the DadA oxidoreductase family.</text>
</comment>
<evidence type="ECO:0000313" key="5">
    <source>
        <dbReference type="Proteomes" id="UP001151088"/>
    </source>
</evidence>
<comment type="caution">
    <text evidence="4">The sequence shown here is derived from an EMBL/GenBank/DDBJ whole genome shotgun (WGS) entry which is preliminary data.</text>
</comment>